<gene>
    <name evidence="1" type="ORF">QYT958_LOCUS42590</name>
</gene>
<accession>A0A822D1S2</accession>
<feature type="non-terminal residue" evidence="1">
    <location>
        <position position="96"/>
    </location>
</feature>
<feature type="non-terminal residue" evidence="1">
    <location>
        <position position="1"/>
    </location>
</feature>
<protein>
    <submittedName>
        <fullName evidence="1">Uncharacterized protein</fullName>
    </submittedName>
</protein>
<sequence length="96" mass="11210">EKIYPQEQQQRRLDVLRRLRPYDENGTLSMLIDTGDVTADLSISTLKSEIDNDTDDMPSDKKWYYETVHSVGIRDKLDDWLRDKEANNQLTAGYSD</sequence>
<evidence type="ECO:0000313" key="2">
    <source>
        <dbReference type="Proteomes" id="UP000663848"/>
    </source>
</evidence>
<reference evidence="1" key="1">
    <citation type="submission" date="2021-02" db="EMBL/GenBank/DDBJ databases">
        <authorList>
            <person name="Nowell W R."/>
        </authorList>
    </citation>
    <scope>NUCLEOTIDE SEQUENCE</scope>
</reference>
<organism evidence="1 2">
    <name type="scientific">Rotaria socialis</name>
    <dbReference type="NCBI Taxonomy" id="392032"/>
    <lineage>
        <taxon>Eukaryota</taxon>
        <taxon>Metazoa</taxon>
        <taxon>Spiralia</taxon>
        <taxon>Gnathifera</taxon>
        <taxon>Rotifera</taxon>
        <taxon>Eurotatoria</taxon>
        <taxon>Bdelloidea</taxon>
        <taxon>Philodinida</taxon>
        <taxon>Philodinidae</taxon>
        <taxon>Rotaria</taxon>
    </lineage>
</organism>
<comment type="caution">
    <text evidence="1">The sequence shown here is derived from an EMBL/GenBank/DDBJ whole genome shotgun (WGS) entry which is preliminary data.</text>
</comment>
<dbReference type="AlphaFoldDB" id="A0A822D1S2"/>
<proteinExistence type="predicted"/>
<name>A0A822D1S2_9BILA</name>
<dbReference type="EMBL" id="CAJOBR010055166">
    <property type="protein sequence ID" value="CAF5059918.1"/>
    <property type="molecule type" value="Genomic_DNA"/>
</dbReference>
<dbReference type="Proteomes" id="UP000663848">
    <property type="component" value="Unassembled WGS sequence"/>
</dbReference>
<evidence type="ECO:0000313" key="1">
    <source>
        <dbReference type="EMBL" id="CAF5059918.1"/>
    </source>
</evidence>